<comment type="caution">
    <text evidence="1">The sequence shown here is derived from an EMBL/GenBank/DDBJ whole genome shotgun (WGS) entry which is preliminary data.</text>
</comment>
<organism evidence="1 2">
    <name type="scientific">Actinoplanes siamensis</name>
    <dbReference type="NCBI Taxonomy" id="1223317"/>
    <lineage>
        <taxon>Bacteria</taxon>
        <taxon>Bacillati</taxon>
        <taxon>Actinomycetota</taxon>
        <taxon>Actinomycetes</taxon>
        <taxon>Micromonosporales</taxon>
        <taxon>Micromonosporaceae</taxon>
        <taxon>Actinoplanes</taxon>
    </lineage>
</organism>
<proteinExistence type="predicted"/>
<gene>
    <name evidence="1" type="ORF">Asi03nite_62310</name>
</gene>
<accession>A0A919TP03</accession>
<dbReference type="AlphaFoldDB" id="A0A919TP03"/>
<dbReference type="Proteomes" id="UP000629619">
    <property type="component" value="Unassembled WGS sequence"/>
</dbReference>
<name>A0A919TP03_9ACTN</name>
<sequence length="85" mass="9334">MATHAFHQLAGDISRDEHHLALITDEDDDDFIGSWVEGAGFINVRFPKGTTRELATDEVERFNGRVVQAGAGAWRIQIPGGDDRG</sequence>
<evidence type="ECO:0000313" key="1">
    <source>
        <dbReference type="EMBL" id="GIF08693.1"/>
    </source>
</evidence>
<keyword evidence="2" id="KW-1185">Reference proteome</keyword>
<dbReference type="EMBL" id="BOMW01000066">
    <property type="protein sequence ID" value="GIF08693.1"/>
    <property type="molecule type" value="Genomic_DNA"/>
</dbReference>
<protein>
    <submittedName>
        <fullName evidence="1">Uncharacterized protein</fullName>
    </submittedName>
</protein>
<evidence type="ECO:0000313" key="2">
    <source>
        <dbReference type="Proteomes" id="UP000629619"/>
    </source>
</evidence>
<reference evidence="1" key="1">
    <citation type="submission" date="2021-01" db="EMBL/GenBank/DDBJ databases">
        <title>Whole genome shotgun sequence of Actinoplanes siamensis NBRC 109076.</title>
        <authorList>
            <person name="Komaki H."/>
            <person name="Tamura T."/>
        </authorList>
    </citation>
    <scope>NUCLEOTIDE SEQUENCE</scope>
    <source>
        <strain evidence="1">NBRC 109076</strain>
    </source>
</reference>